<dbReference type="Proteomes" id="UP001148662">
    <property type="component" value="Unassembled WGS sequence"/>
</dbReference>
<evidence type="ECO:0000313" key="2">
    <source>
        <dbReference type="Proteomes" id="UP001148662"/>
    </source>
</evidence>
<gene>
    <name evidence="1" type="ORF">NM688_g3172</name>
</gene>
<keyword evidence="2" id="KW-1185">Reference proteome</keyword>
<dbReference type="EMBL" id="JANHOG010000442">
    <property type="protein sequence ID" value="KAJ3554317.1"/>
    <property type="molecule type" value="Genomic_DNA"/>
</dbReference>
<sequence length="319" mass="35209">MSVLDGTYGCTLIMVFVASMLYGVGTLQTYIYSQTYMKDPLFLKLMVAAVWILETAHIAFCILFTYVYLINHFGDLEYLQTHVHWSAGITLLCSLVLTLIVHSFYVFRIWIITNGSIPLTSFVVFFAVTRFGGNLATICVSFIFHDWIAFQTHKISTVLIFIGSGSGAIVDILVAGIMVYHIRKGKSGLTQSDNMVNRIVVYTINTGALTCITSSLIPIMFAADGHSFAFLGEIQSKLYSNAFLATLNARQYIRNKFSNNPVAHTHTSIHFANRLAQATVTAPEAPVPLVNMMGSDESSTTVLSTQKSGPNDLKVEPIM</sequence>
<accession>A0ACC1T6Q7</accession>
<comment type="caution">
    <text evidence="1">The sequence shown here is derived from an EMBL/GenBank/DDBJ whole genome shotgun (WGS) entry which is preliminary data.</text>
</comment>
<evidence type="ECO:0000313" key="1">
    <source>
        <dbReference type="EMBL" id="KAJ3554317.1"/>
    </source>
</evidence>
<protein>
    <submittedName>
        <fullName evidence="1">Uncharacterized protein</fullName>
    </submittedName>
</protein>
<name>A0ACC1T6Q7_9APHY</name>
<organism evidence="1 2">
    <name type="scientific">Phlebia brevispora</name>
    <dbReference type="NCBI Taxonomy" id="194682"/>
    <lineage>
        <taxon>Eukaryota</taxon>
        <taxon>Fungi</taxon>
        <taxon>Dikarya</taxon>
        <taxon>Basidiomycota</taxon>
        <taxon>Agaricomycotina</taxon>
        <taxon>Agaricomycetes</taxon>
        <taxon>Polyporales</taxon>
        <taxon>Meruliaceae</taxon>
        <taxon>Phlebia</taxon>
    </lineage>
</organism>
<reference evidence="1" key="1">
    <citation type="submission" date="2022-07" db="EMBL/GenBank/DDBJ databases">
        <title>Genome Sequence of Phlebia brevispora.</title>
        <authorList>
            <person name="Buettner E."/>
        </authorList>
    </citation>
    <scope>NUCLEOTIDE SEQUENCE</scope>
    <source>
        <strain evidence="1">MPL23</strain>
    </source>
</reference>
<proteinExistence type="predicted"/>